<dbReference type="Pfam" id="PF12298">
    <property type="entry name" value="Bot1p"/>
    <property type="match status" value="1"/>
</dbReference>
<dbReference type="GeneID" id="42004497"/>
<dbReference type="PANTHER" id="PTHR28158:SF1">
    <property type="entry name" value="SMALL RIBOSOMAL SUBUNIT PROTEIN MS45"/>
    <property type="match status" value="1"/>
</dbReference>
<dbReference type="GO" id="GO:0003735">
    <property type="term" value="F:structural constituent of ribosome"/>
    <property type="evidence" value="ECO:0007669"/>
    <property type="project" value="TreeGrafter"/>
</dbReference>
<gene>
    <name evidence="1" type="ORF">SmJEL517_g03272</name>
</gene>
<organism evidence="1 2">
    <name type="scientific">Synchytrium microbalum</name>
    <dbReference type="NCBI Taxonomy" id="1806994"/>
    <lineage>
        <taxon>Eukaryota</taxon>
        <taxon>Fungi</taxon>
        <taxon>Fungi incertae sedis</taxon>
        <taxon>Chytridiomycota</taxon>
        <taxon>Chytridiomycota incertae sedis</taxon>
        <taxon>Chytridiomycetes</taxon>
        <taxon>Synchytriales</taxon>
        <taxon>Synchytriaceae</taxon>
        <taxon>Synchytrium</taxon>
    </lineage>
</organism>
<sequence length="278" mass="30902">MAASVLRQRGTRCLYTNRIILASAPSSPPPSSTKAAPPTPLQSALKLYRAWLKSDATHYKAAGTGNKFAGKNGLPFPLNPFFKPTPPLADSTREEIYRLHLTEPDTWTVGKLAADYGISFDRVRAILKLKAAEKQAEMAKGIPPQKEFAKGMERLLSAERRGRNSSRREPLRSLLASGLRPFFRMADEDETLSPTDAARILKLAPFSNIKMKIDRASEGKQPVSQDALQQTTIIEENLLHASHKKFAIRDVSQQKAQTLVRETSGILRTQSLVEKLQR</sequence>
<comment type="caution">
    <text evidence="1">The sequence shown here is derived from an EMBL/GenBank/DDBJ whole genome shotgun (WGS) entry which is preliminary data.</text>
</comment>
<dbReference type="AlphaFoldDB" id="A0A507C9A3"/>
<name>A0A507C9A3_9FUNG</name>
<keyword evidence="2" id="KW-1185">Reference proteome</keyword>
<dbReference type="OrthoDB" id="10052321at2759"/>
<dbReference type="RefSeq" id="XP_031024927.1">
    <property type="nucleotide sequence ID" value="XM_031169200.1"/>
</dbReference>
<dbReference type="GO" id="GO:0005763">
    <property type="term" value="C:mitochondrial small ribosomal subunit"/>
    <property type="evidence" value="ECO:0007669"/>
    <property type="project" value="TreeGrafter"/>
</dbReference>
<accession>A0A507C9A3</accession>
<evidence type="ECO:0000313" key="2">
    <source>
        <dbReference type="Proteomes" id="UP000319731"/>
    </source>
</evidence>
<dbReference type="EMBL" id="QEAO01000016">
    <property type="protein sequence ID" value="TPX34085.1"/>
    <property type="molecule type" value="Genomic_DNA"/>
</dbReference>
<evidence type="ECO:0000313" key="1">
    <source>
        <dbReference type="EMBL" id="TPX34085.1"/>
    </source>
</evidence>
<dbReference type="GO" id="GO:0032543">
    <property type="term" value="P:mitochondrial translation"/>
    <property type="evidence" value="ECO:0007669"/>
    <property type="project" value="TreeGrafter"/>
</dbReference>
<dbReference type="Proteomes" id="UP000319731">
    <property type="component" value="Unassembled WGS sequence"/>
</dbReference>
<proteinExistence type="predicted"/>
<dbReference type="PANTHER" id="PTHR28158">
    <property type="entry name" value="37S RIBOSOMAL PROTEIN S35, MITOCHONDRIAL"/>
    <property type="match status" value="1"/>
</dbReference>
<dbReference type="InterPro" id="IPR021036">
    <property type="entry name" value="Ribosomal_mS45"/>
</dbReference>
<protein>
    <submittedName>
        <fullName evidence="1">Uncharacterized protein</fullName>
    </submittedName>
</protein>
<dbReference type="STRING" id="1806994.A0A507C9A3"/>
<reference evidence="1 2" key="1">
    <citation type="journal article" date="2019" name="Sci. Rep.">
        <title>Comparative genomics of chytrid fungi reveal insights into the obligate biotrophic and pathogenic lifestyle of Synchytrium endobioticum.</title>
        <authorList>
            <person name="van de Vossenberg B.T.L.H."/>
            <person name="Warris S."/>
            <person name="Nguyen H.D.T."/>
            <person name="van Gent-Pelzer M.P.E."/>
            <person name="Joly D.L."/>
            <person name="van de Geest H.C."/>
            <person name="Bonants P.J.M."/>
            <person name="Smith D.S."/>
            <person name="Levesque C.A."/>
            <person name="van der Lee T.A.J."/>
        </authorList>
    </citation>
    <scope>NUCLEOTIDE SEQUENCE [LARGE SCALE GENOMIC DNA]</scope>
    <source>
        <strain evidence="1 2">JEL517</strain>
    </source>
</reference>